<evidence type="ECO:0000313" key="3">
    <source>
        <dbReference type="EMBL" id="KFI95382.1"/>
    </source>
</evidence>
<dbReference type="GeneID" id="85165497"/>
<dbReference type="EMBL" id="JGZO01000003">
    <property type="protein sequence ID" value="KFI95382.1"/>
    <property type="molecule type" value="Genomic_DNA"/>
</dbReference>
<accession>A0A087DIN2</accession>
<reference evidence="3 4" key="1">
    <citation type="submission" date="2014-03" db="EMBL/GenBank/DDBJ databases">
        <title>Genomics of Bifidobacteria.</title>
        <authorList>
            <person name="Ventura M."/>
            <person name="Milani C."/>
            <person name="Lugli G.A."/>
        </authorList>
    </citation>
    <scope>NUCLEOTIDE SEQUENCE [LARGE SCALE GENOMIC DNA]</scope>
    <source>
        <strain evidence="3 4">LMG 21589</strain>
    </source>
</reference>
<keyword evidence="1" id="KW-0547">Nucleotide-binding</keyword>
<comment type="caution">
    <text evidence="3">The sequence shown here is derived from an EMBL/GenBank/DDBJ whole genome shotgun (WGS) entry which is preliminary data.</text>
</comment>
<proteinExistence type="predicted"/>
<dbReference type="eggNOG" id="COG0464">
    <property type="taxonomic scope" value="Bacteria"/>
</dbReference>
<organism evidence="3 4">
    <name type="scientific">Bifidobacterium scardovii</name>
    <dbReference type="NCBI Taxonomy" id="158787"/>
    <lineage>
        <taxon>Bacteria</taxon>
        <taxon>Bacillati</taxon>
        <taxon>Actinomycetota</taxon>
        <taxon>Actinomycetes</taxon>
        <taxon>Bifidobacteriales</taxon>
        <taxon>Bifidobacteriaceae</taxon>
        <taxon>Bifidobacterium</taxon>
    </lineage>
</organism>
<evidence type="ECO:0000256" key="2">
    <source>
        <dbReference type="ARBA" id="ARBA00022840"/>
    </source>
</evidence>
<name>A0A087DIN2_9BIFI</name>
<dbReference type="Proteomes" id="UP000029033">
    <property type="component" value="Unassembled WGS sequence"/>
</dbReference>
<evidence type="ECO:0000256" key="1">
    <source>
        <dbReference type="ARBA" id="ARBA00022741"/>
    </source>
</evidence>
<dbReference type="RefSeq" id="WP_033519217.1">
    <property type="nucleotide sequence ID" value="NZ_CAUPKV010000001.1"/>
</dbReference>
<keyword evidence="4" id="KW-1185">Reference proteome</keyword>
<dbReference type="InterPro" id="IPR000641">
    <property type="entry name" value="CbxX/CfxQ"/>
</dbReference>
<evidence type="ECO:0000313" key="4">
    <source>
        <dbReference type="Proteomes" id="UP000029033"/>
    </source>
</evidence>
<gene>
    <name evidence="3" type="ORF">BSCA_1345</name>
</gene>
<keyword evidence="2" id="KW-0067">ATP-binding</keyword>
<dbReference type="GO" id="GO:0005524">
    <property type="term" value="F:ATP binding"/>
    <property type="evidence" value="ECO:0007669"/>
    <property type="project" value="UniProtKB-KW"/>
</dbReference>
<protein>
    <submittedName>
        <fullName evidence="3">Sporulation protein</fullName>
    </submittedName>
</protein>
<dbReference type="STRING" id="158787.BSCA_1345"/>
<sequence>MEGYRDELVFILAGYTDEMTKFLDTNAGTKSHVPMWLNFLDYSSEELTIITGNLAKRDGYQLAPDVAEFHHAVLPPPRCFVSTAR</sequence>
<dbReference type="OrthoDB" id="9806903at2"/>
<dbReference type="AlphaFoldDB" id="A0A087DIN2"/>
<dbReference type="PRINTS" id="PR00819">
    <property type="entry name" value="CBXCFQXSUPER"/>
</dbReference>